<proteinExistence type="inferred from homology"/>
<keyword evidence="2" id="KW-0547">Nucleotide-binding</keyword>
<organism evidence="7 8">
    <name type="scientific">Maledivibacter halophilus</name>
    <dbReference type="NCBI Taxonomy" id="36842"/>
    <lineage>
        <taxon>Bacteria</taxon>
        <taxon>Bacillati</taxon>
        <taxon>Bacillota</taxon>
        <taxon>Clostridia</taxon>
        <taxon>Peptostreptococcales</taxon>
        <taxon>Caminicellaceae</taxon>
        <taxon>Maledivibacter</taxon>
    </lineage>
</organism>
<keyword evidence="5" id="KW-0143">Chaperone</keyword>
<dbReference type="InterPro" id="IPR027417">
    <property type="entry name" value="P-loop_NTPase"/>
</dbReference>
<dbReference type="SUPFAM" id="SSF52540">
    <property type="entry name" value="P-loop containing nucleoside triphosphate hydrolases"/>
    <property type="match status" value="1"/>
</dbReference>
<dbReference type="InterPro" id="IPR052040">
    <property type="entry name" value="GTPase/Isobutyryl-CoA_mutase"/>
</dbReference>
<dbReference type="EMBL" id="FUZT01000024">
    <property type="protein sequence ID" value="SKC91078.1"/>
    <property type="molecule type" value="Genomic_DNA"/>
</dbReference>
<dbReference type="InterPro" id="IPR005129">
    <property type="entry name" value="GTPase_ArgK"/>
</dbReference>
<evidence type="ECO:0000256" key="5">
    <source>
        <dbReference type="ARBA" id="ARBA00023186"/>
    </source>
</evidence>
<reference evidence="7 8" key="1">
    <citation type="submission" date="2017-02" db="EMBL/GenBank/DDBJ databases">
        <authorList>
            <person name="Peterson S.W."/>
        </authorList>
    </citation>
    <scope>NUCLEOTIDE SEQUENCE [LARGE SCALE GENOMIC DNA]</scope>
    <source>
        <strain evidence="7 8">M1</strain>
    </source>
</reference>
<dbReference type="NCBIfam" id="TIGR00750">
    <property type="entry name" value="lao"/>
    <property type="match status" value="1"/>
</dbReference>
<dbReference type="Gene3D" id="3.40.50.300">
    <property type="entry name" value="P-loop containing nucleotide triphosphate hydrolases"/>
    <property type="match status" value="1"/>
</dbReference>
<dbReference type="Proteomes" id="UP000190285">
    <property type="component" value="Unassembled WGS sequence"/>
</dbReference>
<evidence type="ECO:0000256" key="4">
    <source>
        <dbReference type="ARBA" id="ARBA00023134"/>
    </source>
</evidence>
<name>A0A1T5MT66_9FIRM</name>
<comment type="similarity">
    <text evidence="1">Belongs to the SIMIBI class G3E GTPase family. ArgK/MeaB subfamily.</text>
</comment>
<dbReference type="SMART" id="SM00382">
    <property type="entry name" value="AAA"/>
    <property type="match status" value="1"/>
</dbReference>
<dbReference type="GO" id="GO:0005525">
    <property type="term" value="F:GTP binding"/>
    <property type="evidence" value="ECO:0007669"/>
    <property type="project" value="UniProtKB-KW"/>
</dbReference>
<evidence type="ECO:0000256" key="1">
    <source>
        <dbReference type="ARBA" id="ARBA00009625"/>
    </source>
</evidence>
<dbReference type="RefSeq" id="WP_079495839.1">
    <property type="nucleotide sequence ID" value="NZ_FUZT01000024.1"/>
</dbReference>
<evidence type="ECO:0000313" key="8">
    <source>
        <dbReference type="Proteomes" id="UP000190285"/>
    </source>
</evidence>
<keyword evidence="3" id="KW-0378">Hydrolase</keyword>
<gene>
    <name evidence="7" type="ORF">SAMN02194393_05253</name>
</gene>
<keyword evidence="8" id="KW-1185">Reference proteome</keyword>
<feature type="domain" description="AAA+ ATPase" evidence="6">
    <location>
        <begin position="42"/>
        <end position="210"/>
    </location>
</feature>
<keyword evidence="4" id="KW-0342">GTP-binding</keyword>
<dbReference type="PANTHER" id="PTHR43087:SF1">
    <property type="entry name" value="LAO_AO TRANSPORT SYSTEM ATPASE"/>
    <property type="match status" value="1"/>
</dbReference>
<dbReference type="GO" id="GO:0003924">
    <property type="term" value="F:GTPase activity"/>
    <property type="evidence" value="ECO:0007669"/>
    <property type="project" value="InterPro"/>
</dbReference>
<keyword evidence="7" id="KW-0808">Transferase</keyword>
<dbReference type="InterPro" id="IPR003593">
    <property type="entry name" value="AAA+_ATPase"/>
</dbReference>
<dbReference type="PANTHER" id="PTHR43087">
    <property type="entry name" value="LYSINE/ARGININE/ORNITHINE TRANSPORT SYSTEM KINASE"/>
    <property type="match status" value="1"/>
</dbReference>
<evidence type="ECO:0000259" key="6">
    <source>
        <dbReference type="SMART" id="SM00382"/>
    </source>
</evidence>
<evidence type="ECO:0000256" key="3">
    <source>
        <dbReference type="ARBA" id="ARBA00022801"/>
    </source>
</evidence>
<evidence type="ECO:0000313" key="7">
    <source>
        <dbReference type="EMBL" id="SKC91078.1"/>
    </source>
</evidence>
<dbReference type="GO" id="GO:0016301">
    <property type="term" value="F:kinase activity"/>
    <property type="evidence" value="ECO:0007669"/>
    <property type="project" value="UniProtKB-KW"/>
</dbReference>
<dbReference type="AlphaFoldDB" id="A0A1T5MT66"/>
<dbReference type="OrthoDB" id="9778292at2"/>
<evidence type="ECO:0000256" key="2">
    <source>
        <dbReference type="ARBA" id="ARBA00022741"/>
    </source>
</evidence>
<keyword evidence="7" id="KW-0418">Kinase</keyword>
<accession>A0A1T5MT66</accession>
<dbReference type="STRING" id="36842.SAMN02194393_05253"/>
<sequence>MELAERLLRGDKRAAARLITLVENKDEEAFEILKKIYNKSGKAYIIGITGPPGAGKSTLTDKLVKFLRKEDKKIGIIAVDPTSPFTGGSILGDRVRMTDLSLDRGVFIRSMGTRGHLGGLSESTQAAIKILDIYGCDYIFIETVGVGQSEVDIVKTCDTTIMVMVPGLGDDIQAIKAGIMEIGDVFAVNKADRDGAKRTAREIEMMLDFNKSDWRPPVELVVATENKGISELVEQIKKHKNYLEETGEKEARRTENCKNEIIDLVQQKLMNVLLDKSNREEKIDELAKKVATRKIDPYTACEQIFERLK</sequence>
<dbReference type="CDD" id="cd03114">
    <property type="entry name" value="MMAA-like"/>
    <property type="match status" value="1"/>
</dbReference>
<protein>
    <submittedName>
        <fullName evidence="7">LAO/AO transport system kinase</fullName>
    </submittedName>
</protein>
<dbReference type="Pfam" id="PF03308">
    <property type="entry name" value="MeaB"/>
    <property type="match status" value="1"/>
</dbReference>